<keyword evidence="1" id="KW-0808">Transferase</keyword>
<organism evidence="1 2">
    <name type="scientific">Candidatus Thiodiazotropha taylori</name>
    <dbReference type="NCBI Taxonomy" id="2792791"/>
    <lineage>
        <taxon>Bacteria</taxon>
        <taxon>Pseudomonadati</taxon>
        <taxon>Pseudomonadota</taxon>
        <taxon>Gammaproteobacteria</taxon>
        <taxon>Chromatiales</taxon>
        <taxon>Sedimenticolaceae</taxon>
        <taxon>Candidatus Thiodiazotropha</taxon>
    </lineage>
</organism>
<comment type="caution">
    <text evidence="1">The sequence shown here is derived from an EMBL/GenBank/DDBJ whole genome shotgun (WGS) entry which is preliminary data.</text>
</comment>
<keyword evidence="1" id="KW-0418">Kinase</keyword>
<feature type="non-terminal residue" evidence="1">
    <location>
        <position position="1"/>
    </location>
</feature>
<dbReference type="AlphaFoldDB" id="A0A9E4N607"/>
<protein>
    <submittedName>
        <fullName evidence="1">Fructosamine kinase family protein</fullName>
    </submittedName>
</protein>
<accession>A0A9E4N607</accession>
<name>A0A9E4N607_9GAMM</name>
<dbReference type="InterPro" id="IPR016477">
    <property type="entry name" value="Fructo-/Ketosamine-3-kinase"/>
</dbReference>
<evidence type="ECO:0000313" key="2">
    <source>
        <dbReference type="Proteomes" id="UP000886667"/>
    </source>
</evidence>
<reference evidence="1" key="1">
    <citation type="journal article" date="2021" name="Proc. Natl. Acad. Sci. U.S.A.">
        <title>Global biogeography of chemosynthetic symbionts reveals both localized and globally distributed symbiont groups. .</title>
        <authorList>
            <person name="Osvatic J.T."/>
            <person name="Wilkins L.G.E."/>
            <person name="Leibrecht L."/>
            <person name="Leray M."/>
            <person name="Zauner S."/>
            <person name="Polzin J."/>
            <person name="Camacho Y."/>
            <person name="Gros O."/>
            <person name="van Gils J.A."/>
            <person name="Eisen J.A."/>
            <person name="Petersen J.M."/>
            <person name="Yuen B."/>
        </authorList>
    </citation>
    <scope>NUCLEOTIDE SEQUENCE</scope>
    <source>
        <strain evidence="1">MAGclacostrist064TRANS</strain>
    </source>
</reference>
<dbReference type="Gene3D" id="3.90.1200.10">
    <property type="match status" value="1"/>
</dbReference>
<dbReference type="PANTHER" id="PTHR12149">
    <property type="entry name" value="FRUCTOSAMINE 3 KINASE-RELATED PROTEIN"/>
    <property type="match status" value="1"/>
</dbReference>
<proteinExistence type="predicted"/>
<evidence type="ECO:0000313" key="1">
    <source>
        <dbReference type="EMBL" id="MCG7948143.1"/>
    </source>
</evidence>
<gene>
    <name evidence="1" type="ORF">JAZ07_17515</name>
</gene>
<dbReference type="Proteomes" id="UP000886667">
    <property type="component" value="Unassembled WGS sequence"/>
</dbReference>
<dbReference type="Pfam" id="PF03881">
    <property type="entry name" value="Fructosamin_kin"/>
    <property type="match status" value="1"/>
</dbReference>
<dbReference type="EMBL" id="JAEPCM010000633">
    <property type="protein sequence ID" value="MCG7948143.1"/>
    <property type="molecule type" value="Genomic_DNA"/>
</dbReference>
<sequence>DAYRESWPLSPGYSTRKVLYNLYHILNHLNLFGGGYLSQAEGMIDRLLAEV</sequence>
<dbReference type="PANTHER" id="PTHR12149:SF8">
    <property type="entry name" value="PROTEIN-RIBULOSAMINE 3-KINASE"/>
    <property type="match status" value="1"/>
</dbReference>
<dbReference type="GO" id="GO:0016301">
    <property type="term" value="F:kinase activity"/>
    <property type="evidence" value="ECO:0007669"/>
    <property type="project" value="UniProtKB-KW"/>
</dbReference>